<accession>A0A1Y3DNR0</accession>
<feature type="compositionally biased region" description="Polar residues" evidence="1">
    <location>
        <begin position="424"/>
        <end position="434"/>
    </location>
</feature>
<comment type="caution">
    <text evidence="2">The sequence shown here is derived from an EMBL/GenBank/DDBJ whole genome shotgun (WGS) entry which is preliminary data.</text>
</comment>
<evidence type="ECO:0000256" key="1">
    <source>
        <dbReference type="SAM" id="MobiDB-lite"/>
    </source>
</evidence>
<dbReference type="Proteomes" id="UP000195012">
    <property type="component" value="Unassembled WGS sequence"/>
</dbReference>
<feature type="compositionally biased region" description="Basic and acidic residues" evidence="1">
    <location>
        <begin position="2069"/>
        <end position="2087"/>
    </location>
</feature>
<feature type="compositionally biased region" description="Basic and acidic residues" evidence="1">
    <location>
        <begin position="1655"/>
        <end position="1667"/>
    </location>
</feature>
<feature type="region of interest" description="Disordered" evidence="1">
    <location>
        <begin position="834"/>
        <end position="873"/>
    </location>
</feature>
<feature type="region of interest" description="Disordered" evidence="1">
    <location>
        <begin position="2061"/>
        <end position="2112"/>
    </location>
</feature>
<evidence type="ECO:0000313" key="2">
    <source>
        <dbReference type="EMBL" id="OTN64886.1"/>
    </source>
</evidence>
<feature type="region of interest" description="Disordered" evidence="1">
    <location>
        <begin position="213"/>
        <end position="249"/>
    </location>
</feature>
<feature type="region of interest" description="Disordered" evidence="1">
    <location>
        <begin position="342"/>
        <end position="434"/>
    </location>
</feature>
<dbReference type="VEuPathDB" id="PlasmoDB:PKNOH_S120157100"/>
<sequence>MHTLKKLHSGFQSDEDVGVEGKIRHPFPPRWNSRKGAVLFIPPLRESYEYSGSADDQDHHENGYNHNDQHYYHCRDYHHYNDMEGRTNPSRKEEDLESEEGASKWDSHADRANMPEGDTCDFQDRELKNPTSGLRENVKRTKLKMCKNLIEKREIINCRNFFQIPFEENKRASKHQQVHGLSMDKNKCVGSPSKLSTHLRVAKLVRSFMKEKKHSIIPSKESLHEQRSPNSLPERISPSVESSKEAASMDTRLDNPFTNRIGQKLSKKTYRFNCSSIHICTFKCVNDNYVRFFRRRLMKSKIHALMKMQGEEMNGIFNPFMRILLKYETPFMWKTEISHQNKHLVRKPKEKERGNAHPYQMGGTGPLTNLIKERNSSGTTSNMSNLSQEGNFSSDQSAKHRDGLINKRGKKKTKEQSIDVPLVEQSNGQSPVTQWSTAGGIVDSYLNENANFFEQNFLEEDFCVGSVSKAPASDANCYVANPCDADPCEVDLSLDESIKTLISNCNSIFNNHSSNPPQEFFISQANETEARGARTSSVKLHPQNYDEINLLNDDCVMNIKHDEEEKNFPRRTNPKGVKCQLVKGEKPKICDDFSGKKKHLEEEKERNNFHEIYLRNSRRKRQINFNQFDMQKRGEDAPSKEFRPNSEHKEELYIHPSHDTHKGDKICALKKLHKNVKDKHSLVLLPVRKKEHLKRAFSDQKNTNKDEGEKKNNFSKMMMKTYPNFRVLYTYNCRLHKSAFTKRKIRRKKNNKKDNEIISYFRFYKKNLLTMKGEKKKCVSSHGDDNCNKFSVTPTQNVIPPCGDYESTYHLEEEKEKHQVPFTFKIVQESVEVTTKGKDKQNHISRQANHNVEDRSRHTSTPEGNNANGIYVNKKDYKEEINSIKGEGHSQNGFTPNGVENKAHTSPNGEALQESPIKNDHLTTHTGNKDNIHLRGKKGIDTYGNHSSGIFTLKNRMGSGTFQGEDPLPGSSLQNANKIDNAILEEHSSDMGSFPISESVHEIKLNFSEGHVFLYFYGENGTQVLQFSIELDLLEQNCKLFKGLSESSGIATNSGGNINSILGRNTLRSSPRSVDQYCSDLPIDPTKVATLIIQKEDIIKSYCNRLALSEEKQEHIHRTISNSLSVENFTILFTLLKMKKKMNILLLQINKITGEIKKLLIMIEKKLEEIESLTPKLEFLRNAKKEAKVTVIQNCMNFFLRITSIYSNICTLIKTQNGIFSHFKFNNEIINSYLFFVKKFSTYISRSVVEIQNFYVQIKNMQNEQTDQNCLNRQEKSILKKIHKKLENHLSIHYKKIFIFKQILEIYLIELKNFKKYQKDYMISKINILINYKCPYDLLLFSILVKSKSLCEISVRKICHNFDITNFQTNKRIYALFINKKIKNNILKKIKANVGGNAYVTLKNIFFYNELNGLMKNALRNGGCKTGRHLSQKGEETLEGNPSDEGSMESPQEGGKSPRNLIDASDICNIPSGGKNETAEMGNLPKGGEEIQNDTYEKHDGDVCPTGRNQPSESNYELMEESNESVPSNVTTNNLSTCSSLNDCEDSKYLQNIGKILKTNNALTLVKNIRRSLDIDNLCTSNKCSVENKNVTYKSKCSGEKKSKLSIPSNVQTHISRFTPKNEENYIKLNCARKKKKKVENKIDQLRKVFKTYEGERKEKGEKDSSRKNGSIENADWKTHQNGRRVLPPRHRRTCCKYNPALMDQLNPSEQLSNTDKYTIYNKKEKKKRKILENIEKIKEIEKNYKQVQEIERQEEFKKKLNEWKMKKITKRNNINLLKIRGLRNNKKDLFTSFVKKDINRIGTIIRCKINGERDICTDVYTREVPSNHTESCSSHLISMGGKKSVEDILDNLKNSTPACTKIEKSDPPFGDLNGEEGGSITHQEFPLHDHITKFDNDTFDRNHLNGSSKNRHNGILNFEGVEKEVVKRVSTSQGVTNPVNDKIIINEKTGRNLKKGNTNCEDEDALDDNKEKEYILHQTEEHFTDSFFKNKLYEPSPSETHFFTAIEDDNEHTDIILSPRQSKKEPKRCTLRVSNGSIKYNLSDYTQKWNRTERIPSVCTTKGDFSPSEEKGSAQKKVTGESHNDDCTNQQSEVSREGNYFPRQEDEEARVSKMTNETLNEWFNRRKKKTLHQMVSGKNNAPFVRATLFPIEVKHKITSKIVSSCGRKKPSYDFHIGGNYRTKESIERRRRIDNYAKTLRTLGPLENMEMSLKNIKNVPSKVKRKNIIEFLRRRQREGMASNHLIYKDEYVFLKKNMSSKF</sequence>
<feature type="region of interest" description="Disordered" evidence="1">
    <location>
        <begin position="1426"/>
        <end position="1463"/>
    </location>
</feature>
<dbReference type="OrthoDB" id="372678at2759"/>
<feature type="region of interest" description="Disordered" evidence="1">
    <location>
        <begin position="885"/>
        <end position="931"/>
    </location>
</feature>
<dbReference type="VEuPathDB" id="PlasmoDB:PKA1H_090044100"/>
<reference evidence="2 3" key="1">
    <citation type="submission" date="2017-05" db="EMBL/GenBank/DDBJ databases">
        <title>PacBio assembly of a Plasmodium knowlesi genome sequence with Hi-C correction and manual annotation of the SICAvar gene family.</title>
        <authorList>
            <person name="Lapp S.A."/>
            <person name="Geraldo J.A."/>
            <person name="Chien J.-T."/>
            <person name="Ay F."/>
            <person name="Pakala S.B."/>
            <person name="Batugedara G."/>
            <person name="Humphrey J.C."/>
            <person name="Debarry J.D."/>
            <person name="Le Roch K.G."/>
            <person name="Galinski M.R."/>
            <person name="Kissinger J.C."/>
        </authorList>
    </citation>
    <scope>NUCLEOTIDE SEQUENCE [LARGE SCALE GENOMIC DNA]</scope>
    <source>
        <strain evidence="3">Malayan Strain Pk1 (A+)</strain>
    </source>
</reference>
<dbReference type="VEuPathDB" id="PlasmoDB:PKNH_0938400"/>
<feature type="compositionally biased region" description="Basic and acidic residues" evidence="1">
    <location>
        <begin position="101"/>
        <end position="113"/>
    </location>
</feature>
<organism evidence="2 3">
    <name type="scientific">Plasmodium knowlesi</name>
    <dbReference type="NCBI Taxonomy" id="5850"/>
    <lineage>
        <taxon>Eukaryota</taxon>
        <taxon>Sar</taxon>
        <taxon>Alveolata</taxon>
        <taxon>Apicomplexa</taxon>
        <taxon>Aconoidasida</taxon>
        <taxon>Haemosporida</taxon>
        <taxon>Plasmodiidae</taxon>
        <taxon>Plasmodium</taxon>
        <taxon>Plasmodium (Plasmodium)</taxon>
    </lineage>
</organism>
<gene>
    <name evidence="2" type="ORF">PKNOH_S120157100</name>
</gene>
<protein>
    <submittedName>
        <fullName evidence="2">Uncharacterized protein</fullName>
    </submittedName>
</protein>
<evidence type="ECO:0000313" key="3">
    <source>
        <dbReference type="Proteomes" id="UP000195012"/>
    </source>
</evidence>
<feature type="region of interest" description="Disordered" evidence="1">
    <location>
        <begin position="1655"/>
        <end position="1686"/>
    </location>
</feature>
<dbReference type="OMA" id="FFYNELN"/>
<feature type="compositionally biased region" description="Polar residues" evidence="1">
    <location>
        <begin position="376"/>
        <end position="396"/>
    </location>
</feature>
<feature type="compositionally biased region" description="Polar residues" evidence="1">
    <location>
        <begin position="859"/>
        <end position="868"/>
    </location>
</feature>
<feature type="compositionally biased region" description="Basic and acidic residues" evidence="1">
    <location>
        <begin position="83"/>
        <end position="94"/>
    </location>
</feature>
<proteinExistence type="predicted"/>
<dbReference type="eggNOG" id="ENOG502SW23">
    <property type="taxonomic scope" value="Eukaryota"/>
</dbReference>
<feature type="compositionally biased region" description="Basic and acidic residues" evidence="1">
    <location>
        <begin position="917"/>
        <end position="931"/>
    </location>
</feature>
<name>A0A1Y3DNR0_PLAKN</name>
<feature type="region of interest" description="Disordered" evidence="1">
    <location>
        <begin position="83"/>
        <end position="131"/>
    </location>
</feature>
<dbReference type="EMBL" id="NETL01000026">
    <property type="protein sequence ID" value="OTN64886.1"/>
    <property type="molecule type" value="Genomic_DNA"/>
</dbReference>